<dbReference type="FunFam" id="3.30.70.270:FF:000001">
    <property type="entry name" value="Diguanylate cyclase domain protein"/>
    <property type="match status" value="1"/>
</dbReference>
<accession>A0A1G6NFA6</accession>
<protein>
    <submittedName>
        <fullName evidence="5">Diguanylate cyclase (GGDEF) domain-containing protein</fullName>
    </submittedName>
</protein>
<dbReference type="InterPro" id="IPR043128">
    <property type="entry name" value="Rev_trsase/Diguanyl_cyclase"/>
</dbReference>
<dbReference type="Gene3D" id="3.30.450.20">
    <property type="entry name" value="PAS domain"/>
    <property type="match status" value="1"/>
</dbReference>
<reference evidence="6" key="1">
    <citation type="submission" date="2016-10" db="EMBL/GenBank/DDBJ databases">
        <authorList>
            <person name="Varghese N."/>
            <person name="Submissions S."/>
        </authorList>
    </citation>
    <scope>NUCLEOTIDE SEQUENCE [LARGE SCALE GENOMIC DNA]</scope>
    <source>
        <strain evidence="6">DSM 11005</strain>
    </source>
</reference>
<dbReference type="InterPro" id="IPR052155">
    <property type="entry name" value="Biofilm_reg_signaling"/>
</dbReference>
<dbReference type="PANTHER" id="PTHR44757">
    <property type="entry name" value="DIGUANYLATE CYCLASE DGCP"/>
    <property type="match status" value="1"/>
</dbReference>
<feature type="domain" description="PAC" evidence="3">
    <location>
        <begin position="203"/>
        <end position="256"/>
    </location>
</feature>
<dbReference type="AlphaFoldDB" id="A0A1G6NFA6"/>
<dbReference type="RefSeq" id="WP_176760517.1">
    <property type="nucleotide sequence ID" value="NZ_FMYW01000013.1"/>
</dbReference>
<evidence type="ECO:0000313" key="6">
    <source>
        <dbReference type="Proteomes" id="UP000198943"/>
    </source>
</evidence>
<dbReference type="InterPro" id="IPR001789">
    <property type="entry name" value="Sig_transdc_resp-reg_receiver"/>
</dbReference>
<dbReference type="SUPFAM" id="SSF52172">
    <property type="entry name" value="CheY-like"/>
    <property type="match status" value="1"/>
</dbReference>
<sequence>MEKKMQLLVIVPPMTLSTEFIEKLSNAFTVFTMDNEEDAYRFLIQRTANISAVLLDLDLARQSNFSFVDKISMDKLFTSIPVIALSPRLPNQEDIDCLKHGFSELLTPPNEWELLEKRIKNAIRAKDSLTFSEIERMLKQLPSNIFLKDTEGKYVFATHYWRHLTHDEPNWTIRGKTDLDIRKDKHNAKIAMEADKKILTTGQGTDYIIEENYDGVQEFLQLIKRPTYDEKGNINGIIALINDVTKQHLLEMELEKRSKTDLLTGLQNKIATEELIRLMLAAHYLKKGTMCALLMIDIDKFKSINDTQGHAKGDRVLAALGKIIKSSFKGMDVAGRIGGDEFMVFLRDIEKPDNALLLAERIEKQANQLIFQEDIRTFISVSIGISIFPDHGKTFEGLYTAADKALYYVKKHGRANWKMYTPEMEKE</sequence>
<dbReference type="InterPro" id="IPR035965">
    <property type="entry name" value="PAS-like_dom_sf"/>
</dbReference>
<proteinExistence type="predicted"/>
<feature type="modified residue" description="4-aspartylphosphate" evidence="1">
    <location>
        <position position="56"/>
    </location>
</feature>
<dbReference type="PANTHER" id="PTHR44757:SF2">
    <property type="entry name" value="BIOFILM ARCHITECTURE MAINTENANCE PROTEIN MBAA"/>
    <property type="match status" value="1"/>
</dbReference>
<dbReference type="Proteomes" id="UP000198943">
    <property type="component" value="Unassembled WGS sequence"/>
</dbReference>
<dbReference type="SUPFAM" id="SSF55073">
    <property type="entry name" value="Nucleotide cyclase"/>
    <property type="match status" value="1"/>
</dbReference>
<dbReference type="InterPro" id="IPR013656">
    <property type="entry name" value="PAS_4"/>
</dbReference>
<organism evidence="5 6">
    <name type="scientific">Succiniclasticum ruminis</name>
    <dbReference type="NCBI Taxonomy" id="40841"/>
    <lineage>
        <taxon>Bacteria</taxon>
        <taxon>Bacillati</taxon>
        <taxon>Bacillota</taxon>
        <taxon>Negativicutes</taxon>
        <taxon>Acidaminococcales</taxon>
        <taxon>Acidaminococcaceae</taxon>
        <taxon>Succiniclasticum</taxon>
    </lineage>
</organism>
<dbReference type="InterPro" id="IPR000160">
    <property type="entry name" value="GGDEF_dom"/>
</dbReference>
<dbReference type="SUPFAM" id="SSF55785">
    <property type="entry name" value="PYP-like sensor domain (PAS domain)"/>
    <property type="match status" value="1"/>
</dbReference>
<feature type="domain" description="GGDEF" evidence="4">
    <location>
        <begin position="289"/>
        <end position="422"/>
    </location>
</feature>
<name>A0A1G6NFA6_9FIRM</name>
<dbReference type="InterPro" id="IPR029787">
    <property type="entry name" value="Nucleotide_cyclase"/>
</dbReference>
<keyword evidence="1" id="KW-0597">Phosphoprotein</keyword>
<evidence type="ECO:0000313" key="5">
    <source>
        <dbReference type="EMBL" id="SDC65996.1"/>
    </source>
</evidence>
<dbReference type="Pfam" id="PF08448">
    <property type="entry name" value="PAS_4"/>
    <property type="match status" value="1"/>
</dbReference>
<dbReference type="GO" id="GO:0000160">
    <property type="term" value="P:phosphorelay signal transduction system"/>
    <property type="evidence" value="ECO:0007669"/>
    <property type="project" value="InterPro"/>
</dbReference>
<dbReference type="PROSITE" id="PS50110">
    <property type="entry name" value="RESPONSE_REGULATORY"/>
    <property type="match status" value="1"/>
</dbReference>
<dbReference type="InterPro" id="IPR000700">
    <property type="entry name" value="PAS-assoc_C"/>
</dbReference>
<keyword evidence="6" id="KW-1185">Reference proteome</keyword>
<evidence type="ECO:0000259" key="4">
    <source>
        <dbReference type="PROSITE" id="PS50887"/>
    </source>
</evidence>
<dbReference type="Pfam" id="PF00990">
    <property type="entry name" value="GGDEF"/>
    <property type="match status" value="1"/>
</dbReference>
<evidence type="ECO:0000259" key="2">
    <source>
        <dbReference type="PROSITE" id="PS50110"/>
    </source>
</evidence>
<evidence type="ECO:0000259" key="3">
    <source>
        <dbReference type="PROSITE" id="PS50113"/>
    </source>
</evidence>
<dbReference type="EMBL" id="FMYW01000013">
    <property type="protein sequence ID" value="SDC65996.1"/>
    <property type="molecule type" value="Genomic_DNA"/>
</dbReference>
<dbReference type="PROSITE" id="PS50113">
    <property type="entry name" value="PAC"/>
    <property type="match status" value="1"/>
</dbReference>
<gene>
    <name evidence="5" type="ORF">SAMN04487864_11347</name>
</gene>
<feature type="domain" description="Response regulatory" evidence="2">
    <location>
        <begin position="6"/>
        <end position="123"/>
    </location>
</feature>
<dbReference type="InterPro" id="IPR011006">
    <property type="entry name" value="CheY-like_superfamily"/>
</dbReference>
<dbReference type="NCBIfam" id="TIGR00254">
    <property type="entry name" value="GGDEF"/>
    <property type="match status" value="1"/>
</dbReference>
<dbReference type="Gene3D" id="3.30.70.270">
    <property type="match status" value="1"/>
</dbReference>
<dbReference type="SMART" id="SM00267">
    <property type="entry name" value="GGDEF"/>
    <property type="match status" value="1"/>
</dbReference>
<dbReference type="CDD" id="cd01949">
    <property type="entry name" value="GGDEF"/>
    <property type="match status" value="1"/>
</dbReference>
<dbReference type="PROSITE" id="PS50887">
    <property type="entry name" value="GGDEF"/>
    <property type="match status" value="1"/>
</dbReference>
<evidence type="ECO:0000256" key="1">
    <source>
        <dbReference type="PROSITE-ProRule" id="PRU00169"/>
    </source>
</evidence>
<dbReference type="Gene3D" id="3.40.50.2300">
    <property type="match status" value="1"/>
</dbReference>